<dbReference type="RefSeq" id="XP_018234724.1">
    <property type="nucleotide sequence ID" value="XM_018398226.1"/>
</dbReference>
<organism evidence="1 2">
    <name type="scientific">Fusarium oxysporum f. sp. lycopersici (strain 4287 / CBS 123668 / FGSC 9935 / NRRL 34936)</name>
    <name type="common">Fusarium vascular wilt of tomato</name>
    <dbReference type="NCBI Taxonomy" id="426428"/>
    <lineage>
        <taxon>Eukaryota</taxon>
        <taxon>Fungi</taxon>
        <taxon>Dikarya</taxon>
        <taxon>Ascomycota</taxon>
        <taxon>Pezizomycotina</taxon>
        <taxon>Sordariomycetes</taxon>
        <taxon>Hypocreomycetidae</taxon>
        <taxon>Hypocreales</taxon>
        <taxon>Nectriaceae</taxon>
        <taxon>Fusarium</taxon>
        <taxon>Fusarium oxysporum species complex</taxon>
    </lineage>
</organism>
<dbReference type="KEGG" id="fox:FOXG_18176"/>
<gene>
    <name evidence="1" type="ORF">FOXG_18176</name>
</gene>
<sequence>MDVLVRAGAKEQTVESAKDLLGNIGNIDSQEQILIRSGL</sequence>
<name>A0A0J9UBG7_FUSO4</name>
<evidence type="ECO:0000313" key="2">
    <source>
        <dbReference type="Proteomes" id="UP000009097"/>
    </source>
</evidence>
<proteinExistence type="predicted"/>
<dbReference type="AlphaFoldDB" id="A0A0J9UBG7"/>
<dbReference type="EMBL" id="DS231697">
    <property type="protein sequence ID" value="KNA96678.1"/>
    <property type="molecule type" value="Genomic_DNA"/>
</dbReference>
<protein>
    <submittedName>
        <fullName evidence="1">Uncharacterized protein</fullName>
    </submittedName>
</protein>
<accession>A0A0J9UBG7</accession>
<dbReference type="GeneID" id="28958882"/>
<evidence type="ECO:0000313" key="1">
    <source>
        <dbReference type="EMBL" id="KNA96678.1"/>
    </source>
</evidence>
<reference evidence="1" key="2">
    <citation type="journal article" date="2010" name="Nature">
        <title>Comparative genomics reveals mobile pathogenicity chromosomes in Fusarium.</title>
        <authorList>
            <person name="Ma L.J."/>
            <person name="van der Does H.C."/>
            <person name="Borkovich K.A."/>
            <person name="Coleman J.J."/>
            <person name="Daboussi M.J."/>
            <person name="Di Pietro A."/>
            <person name="Dufresne M."/>
            <person name="Freitag M."/>
            <person name="Grabherr M."/>
            <person name="Henrissat B."/>
            <person name="Houterman P.M."/>
            <person name="Kang S."/>
            <person name="Shim W.B."/>
            <person name="Woloshuk C."/>
            <person name="Xie X."/>
            <person name="Xu J.R."/>
            <person name="Antoniw J."/>
            <person name="Baker S.E."/>
            <person name="Bluhm B.H."/>
            <person name="Breakspear A."/>
            <person name="Brown D.W."/>
            <person name="Butchko R.A."/>
            <person name="Chapman S."/>
            <person name="Coulson R."/>
            <person name="Coutinho P.M."/>
            <person name="Danchin E.G."/>
            <person name="Diener A."/>
            <person name="Gale L.R."/>
            <person name="Gardiner D.M."/>
            <person name="Goff S."/>
            <person name="Hammond-Kosack K.E."/>
            <person name="Hilburn K."/>
            <person name="Hua-Van A."/>
            <person name="Jonkers W."/>
            <person name="Kazan K."/>
            <person name="Kodira C.D."/>
            <person name="Koehrsen M."/>
            <person name="Kumar L."/>
            <person name="Lee Y.H."/>
            <person name="Li L."/>
            <person name="Manners J.M."/>
            <person name="Miranda-Saavedra D."/>
            <person name="Mukherjee M."/>
            <person name="Park G."/>
            <person name="Park J."/>
            <person name="Park S.Y."/>
            <person name="Proctor R.H."/>
            <person name="Regev A."/>
            <person name="Ruiz-Roldan M.C."/>
            <person name="Sain D."/>
            <person name="Sakthikumar S."/>
            <person name="Sykes S."/>
            <person name="Schwartz D.C."/>
            <person name="Turgeon B.G."/>
            <person name="Wapinski I."/>
            <person name="Yoder O."/>
            <person name="Young S."/>
            <person name="Zeng Q."/>
            <person name="Zhou S."/>
            <person name="Galagan J."/>
            <person name="Cuomo C.A."/>
            <person name="Kistler H.C."/>
            <person name="Rep M."/>
        </authorList>
    </citation>
    <scope>NUCLEOTIDE SEQUENCE [LARGE SCALE GENOMIC DNA]</scope>
    <source>
        <strain evidence="1">4287</strain>
    </source>
</reference>
<dbReference type="Proteomes" id="UP000009097">
    <property type="component" value="Unassembled WGS sequence"/>
</dbReference>
<reference evidence="1" key="1">
    <citation type="submission" date="2007-04" db="EMBL/GenBank/DDBJ databases">
        <authorList>
            <consortium name="The Broad Institute Genome Sequencing Platform"/>
            <person name="Birren B."/>
            <person name="Lander E."/>
            <person name="Galagan J."/>
            <person name="Nusbaum C."/>
            <person name="Devon K."/>
            <person name="Ma L.-J."/>
            <person name="Jaffe D."/>
            <person name="Butler J."/>
            <person name="Alvarez P."/>
            <person name="Gnerre S."/>
            <person name="Grabherr M."/>
            <person name="Kleber M."/>
            <person name="Mauceli E."/>
            <person name="Brockman W."/>
            <person name="MacCallum I.A."/>
            <person name="Young S."/>
            <person name="LaButti K."/>
            <person name="DeCaprio D."/>
            <person name="Crawford M."/>
            <person name="Koehrsen M."/>
            <person name="Engels R."/>
            <person name="Montgomery P."/>
            <person name="Pearson M."/>
            <person name="Howarth C."/>
            <person name="Larson L."/>
            <person name="White J."/>
            <person name="O'Leary S."/>
            <person name="Kodira C."/>
            <person name="Zeng Q."/>
            <person name="Yandava C."/>
            <person name="Alvarado L."/>
            <person name="Kistler C."/>
            <person name="Shim W.-B."/>
            <person name="Kang S."/>
            <person name="Woloshuk C."/>
        </authorList>
    </citation>
    <scope>NUCLEOTIDE SEQUENCE</scope>
    <source>
        <strain evidence="1">4287</strain>
    </source>
</reference>
<dbReference type="VEuPathDB" id="FungiDB:FOXG_18176"/>